<reference evidence="3" key="1">
    <citation type="journal article" date="2010" name="Science">
        <title>Signatures of adaptation to obligate biotrophy in the Hyaloperonospora arabidopsidis genome.</title>
        <authorList>
            <person name="Baxter L."/>
            <person name="Tripathy S."/>
            <person name="Ishaque N."/>
            <person name="Boot N."/>
            <person name="Cabral A."/>
            <person name="Kemen E."/>
            <person name="Thines M."/>
            <person name="Ah-Fong A."/>
            <person name="Anderson R."/>
            <person name="Badejoko W."/>
            <person name="Bittner-Eddy P."/>
            <person name="Boore J.L."/>
            <person name="Chibucos M.C."/>
            <person name="Coates M."/>
            <person name="Dehal P."/>
            <person name="Delehaunty K."/>
            <person name="Dong S."/>
            <person name="Downton P."/>
            <person name="Dumas B."/>
            <person name="Fabro G."/>
            <person name="Fronick C."/>
            <person name="Fuerstenberg S.I."/>
            <person name="Fulton L."/>
            <person name="Gaulin E."/>
            <person name="Govers F."/>
            <person name="Hughes L."/>
            <person name="Humphray S."/>
            <person name="Jiang R.H."/>
            <person name="Judelson H."/>
            <person name="Kamoun S."/>
            <person name="Kyung K."/>
            <person name="Meijer H."/>
            <person name="Minx P."/>
            <person name="Morris P."/>
            <person name="Nelson J."/>
            <person name="Phuntumart V."/>
            <person name="Qutob D."/>
            <person name="Rehmany A."/>
            <person name="Rougon-Cardoso A."/>
            <person name="Ryden P."/>
            <person name="Torto-Alalibo T."/>
            <person name="Studholme D."/>
            <person name="Wang Y."/>
            <person name="Win J."/>
            <person name="Wood J."/>
            <person name="Clifton S.W."/>
            <person name="Rogers J."/>
            <person name="Van den Ackerveken G."/>
            <person name="Jones J.D."/>
            <person name="McDowell J.M."/>
            <person name="Beynon J."/>
            <person name="Tyler B.M."/>
        </authorList>
    </citation>
    <scope>NUCLEOTIDE SEQUENCE [LARGE SCALE GENOMIC DNA]</scope>
    <source>
        <strain evidence="3">Emoy2</strain>
    </source>
</reference>
<dbReference type="EnsemblProtists" id="HpaT811605">
    <property type="protein sequence ID" value="HpaP811605"/>
    <property type="gene ID" value="HpaG811605"/>
</dbReference>
<dbReference type="OMA" id="RTHRNTN"/>
<feature type="compositionally biased region" description="Basic and acidic residues" evidence="1">
    <location>
        <begin position="110"/>
        <end position="143"/>
    </location>
</feature>
<name>M4BYF7_HYAAE</name>
<feature type="compositionally biased region" description="Basic and acidic residues" evidence="1">
    <location>
        <begin position="151"/>
        <end position="162"/>
    </location>
</feature>
<sequence>MNYYCSQFDQSARSRYYSAKYSETEHMCYFLQQLNGYAWTVQIQYEKGGADSADHVEHFLLNRGEDDLMDLIYPQRLDDINRVEEIISHLLLGGKRKKQRVSTSRGSSRHTKEARDGRRHDGCGEVGRQNDLKRESRRDDRLNGRRHRRDDRRENRSDDHQRRSGWNDNRDYDYSRRVTLVTAWAEDLRAALDERRTHRNTNLYDSASDFSSDSDSDWTEEGAEVSHTR</sequence>
<dbReference type="VEuPathDB" id="FungiDB:HpaG811605"/>
<dbReference type="EMBL" id="JH598042">
    <property type="status" value="NOT_ANNOTATED_CDS"/>
    <property type="molecule type" value="Genomic_DNA"/>
</dbReference>
<feature type="region of interest" description="Disordered" evidence="1">
    <location>
        <begin position="97"/>
        <end position="169"/>
    </location>
</feature>
<evidence type="ECO:0000256" key="1">
    <source>
        <dbReference type="SAM" id="MobiDB-lite"/>
    </source>
</evidence>
<keyword evidence="3" id="KW-1185">Reference proteome</keyword>
<evidence type="ECO:0000313" key="3">
    <source>
        <dbReference type="Proteomes" id="UP000011713"/>
    </source>
</evidence>
<dbReference type="STRING" id="559515.M4BYF7"/>
<organism evidence="2 3">
    <name type="scientific">Hyaloperonospora arabidopsidis (strain Emoy2)</name>
    <name type="common">Downy mildew agent</name>
    <name type="synonym">Peronospora arabidopsidis</name>
    <dbReference type="NCBI Taxonomy" id="559515"/>
    <lineage>
        <taxon>Eukaryota</taxon>
        <taxon>Sar</taxon>
        <taxon>Stramenopiles</taxon>
        <taxon>Oomycota</taxon>
        <taxon>Peronosporomycetes</taxon>
        <taxon>Peronosporales</taxon>
        <taxon>Peronosporaceae</taxon>
        <taxon>Hyaloperonospora</taxon>
    </lineage>
</organism>
<dbReference type="HOGENOM" id="CLU_1211779_0_0_1"/>
<reference evidence="2" key="2">
    <citation type="submission" date="2015-06" db="UniProtKB">
        <authorList>
            <consortium name="EnsemblProtists"/>
        </authorList>
    </citation>
    <scope>IDENTIFICATION</scope>
    <source>
        <strain evidence="2">Emoy2</strain>
    </source>
</reference>
<evidence type="ECO:0000313" key="2">
    <source>
        <dbReference type="EnsemblProtists" id="HpaP811605"/>
    </source>
</evidence>
<feature type="region of interest" description="Disordered" evidence="1">
    <location>
        <begin position="204"/>
        <end position="229"/>
    </location>
</feature>
<proteinExistence type="predicted"/>
<dbReference type="eggNOG" id="ENOG502SJZQ">
    <property type="taxonomic scope" value="Eukaryota"/>
</dbReference>
<dbReference type="Proteomes" id="UP000011713">
    <property type="component" value="Unassembled WGS sequence"/>
</dbReference>
<feature type="compositionally biased region" description="Acidic residues" evidence="1">
    <location>
        <begin position="212"/>
        <end position="223"/>
    </location>
</feature>
<dbReference type="AlphaFoldDB" id="M4BYF7"/>
<dbReference type="InParanoid" id="M4BYF7"/>
<protein>
    <submittedName>
        <fullName evidence="2">Uncharacterized protein</fullName>
    </submittedName>
</protein>
<accession>M4BYF7</accession>